<dbReference type="PANTHER" id="PTHR30346:SF30">
    <property type="entry name" value="SMALL NEUTRAL PROTEASE REGULATORY PROTEIN"/>
    <property type="match status" value="1"/>
</dbReference>
<dbReference type="GO" id="GO:0003677">
    <property type="term" value="F:DNA binding"/>
    <property type="evidence" value="ECO:0007669"/>
    <property type="project" value="UniProtKB-KW"/>
</dbReference>
<dbReference type="Proteomes" id="UP000193335">
    <property type="component" value="Unassembled WGS sequence"/>
</dbReference>
<dbReference type="Gene3D" id="3.40.190.10">
    <property type="entry name" value="Periplasmic binding protein-like II"/>
    <property type="match status" value="2"/>
</dbReference>
<sequence length="300" mass="32685">MELRHLRYFVAVAEELHFTRAAERLGIKQPPLSLQIRLLEQEIGTSLFRRLKRGVELTETGILLLDEARGLLAQVEQAKTAVQSHARGAAGRIRLGFAGATYIHQKVIGIIRAYRECYPDVVISPEQSNTARLIASLRSREIDVAFVRPPIVDAEGLSVEPLVDEPMVIVLPESHPHAGDRSMSLAALASDTIILFPRSIGPGLHDSIIASCHKAGLSPKLGQEASQTVSIVYMVAAGFGVSIVPQSLEQLHSEGVAYLQIEGDAPRALVSLAYRRGDRSTIVRNFVASARRTAHSQSLP</sequence>
<evidence type="ECO:0000313" key="8">
    <source>
        <dbReference type="Proteomes" id="UP000193335"/>
    </source>
</evidence>
<keyword evidence="4" id="KW-0238">DNA-binding</keyword>
<dbReference type="EMBL" id="NAFL01000276">
    <property type="protein sequence ID" value="OSJ26647.1"/>
    <property type="molecule type" value="Genomic_DNA"/>
</dbReference>
<comment type="similarity">
    <text evidence="2">Belongs to the LysR transcriptional regulatory family.</text>
</comment>
<feature type="domain" description="HTH lysR-type" evidence="6">
    <location>
        <begin position="1"/>
        <end position="58"/>
    </location>
</feature>
<gene>
    <name evidence="7" type="ORF">BSZ19_35300</name>
</gene>
<evidence type="ECO:0000259" key="6">
    <source>
        <dbReference type="PROSITE" id="PS50931"/>
    </source>
</evidence>
<dbReference type="Pfam" id="PF00126">
    <property type="entry name" value="HTH_1"/>
    <property type="match status" value="1"/>
</dbReference>
<evidence type="ECO:0000256" key="5">
    <source>
        <dbReference type="ARBA" id="ARBA00023163"/>
    </source>
</evidence>
<dbReference type="FunFam" id="1.10.10.10:FF:000001">
    <property type="entry name" value="LysR family transcriptional regulator"/>
    <property type="match status" value="1"/>
</dbReference>
<organism evidence="7 8">
    <name type="scientific">Bradyrhizobium japonicum</name>
    <dbReference type="NCBI Taxonomy" id="375"/>
    <lineage>
        <taxon>Bacteria</taxon>
        <taxon>Pseudomonadati</taxon>
        <taxon>Pseudomonadota</taxon>
        <taxon>Alphaproteobacteria</taxon>
        <taxon>Hyphomicrobiales</taxon>
        <taxon>Nitrobacteraceae</taxon>
        <taxon>Bradyrhizobium</taxon>
    </lineage>
</organism>
<reference evidence="7 8" key="1">
    <citation type="submission" date="2017-03" db="EMBL/GenBank/DDBJ databases">
        <title>Whole genome sequences of fourteen strains of Bradyrhizobium canariense and one strain of Bradyrhizobium japonicum isolated from Lupinus (Papilionoideae: Genisteae) species in Algeria.</title>
        <authorList>
            <person name="Crovadore J."/>
            <person name="Chekireb D."/>
            <person name="Brachmann A."/>
            <person name="Chablais R."/>
            <person name="Cochard B."/>
            <person name="Lefort F."/>
        </authorList>
    </citation>
    <scope>NUCLEOTIDE SEQUENCE [LARGE SCALE GENOMIC DNA]</scope>
    <source>
        <strain evidence="7 8">UBMA197</strain>
    </source>
</reference>
<dbReference type="CDD" id="cd08451">
    <property type="entry name" value="PBP2_BudR"/>
    <property type="match status" value="1"/>
</dbReference>
<name>A0A1Y2JEG5_BRAJP</name>
<dbReference type="AlphaFoldDB" id="A0A1Y2JEG5"/>
<dbReference type="PRINTS" id="PR00039">
    <property type="entry name" value="HTHLYSR"/>
</dbReference>
<comment type="function">
    <text evidence="1">NodD regulates the expression of the nodABCFE genes which encode other nodulation proteins. NodD is also a negative regulator of its own expression. Binds flavonoids as inducers.</text>
</comment>
<dbReference type="SUPFAM" id="SSF46785">
    <property type="entry name" value="Winged helix' DNA-binding domain"/>
    <property type="match status" value="1"/>
</dbReference>
<dbReference type="PROSITE" id="PS50931">
    <property type="entry name" value="HTH_LYSR"/>
    <property type="match status" value="1"/>
</dbReference>
<dbReference type="InterPro" id="IPR000847">
    <property type="entry name" value="LysR_HTH_N"/>
</dbReference>
<evidence type="ECO:0000256" key="3">
    <source>
        <dbReference type="ARBA" id="ARBA00023015"/>
    </source>
</evidence>
<dbReference type="SUPFAM" id="SSF53850">
    <property type="entry name" value="Periplasmic binding protein-like II"/>
    <property type="match status" value="1"/>
</dbReference>
<dbReference type="Pfam" id="PF03466">
    <property type="entry name" value="LysR_substrate"/>
    <property type="match status" value="1"/>
</dbReference>
<dbReference type="InterPro" id="IPR037410">
    <property type="entry name" value="BudR_PBP2"/>
</dbReference>
<evidence type="ECO:0000256" key="4">
    <source>
        <dbReference type="ARBA" id="ARBA00023125"/>
    </source>
</evidence>
<keyword evidence="3" id="KW-0805">Transcription regulation</keyword>
<dbReference type="GO" id="GO:0032993">
    <property type="term" value="C:protein-DNA complex"/>
    <property type="evidence" value="ECO:0007669"/>
    <property type="project" value="TreeGrafter"/>
</dbReference>
<dbReference type="InterPro" id="IPR036390">
    <property type="entry name" value="WH_DNA-bd_sf"/>
</dbReference>
<accession>A0A1Y2JEG5</accession>
<evidence type="ECO:0000313" key="7">
    <source>
        <dbReference type="EMBL" id="OSJ26647.1"/>
    </source>
</evidence>
<evidence type="ECO:0000256" key="2">
    <source>
        <dbReference type="ARBA" id="ARBA00009437"/>
    </source>
</evidence>
<dbReference type="InterPro" id="IPR036388">
    <property type="entry name" value="WH-like_DNA-bd_sf"/>
</dbReference>
<dbReference type="GO" id="GO:0003700">
    <property type="term" value="F:DNA-binding transcription factor activity"/>
    <property type="evidence" value="ECO:0007669"/>
    <property type="project" value="InterPro"/>
</dbReference>
<dbReference type="PANTHER" id="PTHR30346">
    <property type="entry name" value="TRANSCRIPTIONAL DUAL REGULATOR HCAR-RELATED"/>
    <property type="match status" value="1"/>
</dbReference>
<dbReference type="InterPro" id="IPR005119">
    <property type="entry name" value="LysR_subst-bd"/>
</dbReference>
<keyword evidence="5" id="KW-0804">Transcription</keyword>
<protein>
    <submittedName>
        <fullName evidence="7">LysR family transcriptional regulator</fullName>
    </submittedName>
</protein>
<proteinExistence type="inferred from homology"/>
<dbReference type="RefSeq" id="WP_085403842.1">
    <property type="nucleotide sequence ID" value="NZ_NAFL01000276.1"/>
</dbReference>
<dbReference type="Gene3D" id="1.10.10.10">
    <property type="entry name" value="Winged helix-like DNA-binding domain superfamily/Winged helix DNA-binding domain"/>
    <property type="match status" value="1"/>
</dbReference>
<evidence type="ECO:0000256" key="1">
    <source>
        <dbReference type="ARBA" id="ARBA00003502"/>
    </source>
</evidence>
<comment type="caution">
    <text evidence="7">The sequence shown here is derived from an EMBL/GenBank/DDBJ whole genome shotgun (WGS) entry which is preliminary data.</text>
</comment>